<proteinExistence type="predicted"/>
<feature type="domain" description="ABC-three component systems C-terminal" evidence="1">
    <location>
        <begin position="72"/>
        <end position="186"/>
    </location>
</feature>
<dbReference type="Pfam" id="PF20285">
    <property type="entry name" value="CTD9"/>
    <property type="match status" value="1"/>
</dbReference>
<evidence type="ECO:0000313" key="3">
    <source>
        <dbReference type="Proteomes" id="UP001269402"/>
    </source>
</evidence>
<protein>
    <recommendedName>
        <fullName evidence="1">ABC-three component systems C-terminal domain-containing protein</fullName>
    </recommendedName>
</protein>
<dbReference type="EMBL" id="JAVLSH010000002">
    <property type="protein sequence ID" value="MDR9759421.1"/>
    <property type="molecule type" value="Genomic_DNA"/>
</dbReference>
<sequence length="187" mass="21203">MAANDIFANDGPVYQINFPPSASSHAPHSNVNVFRKLFAKLEKEATEDKVLNNYIRQLEVYTRQVEDENVIGLEEKLRLAGRNDQVMIAKALKENVYGEIKANQFSPAYQLIVATLMAKVHERFNSQVRHLINAGMDSSLIDQVVSNTITTPIANELDDCPQFEDVAIDYVRGMIYFLTGNCHIRWD</sequence>
<accession>A0AAW8NYK1</accession>
<dbReference type="AlphaFoldDB" id="A0AAW8NYK1"/>
<gene>
    <name evidence="2" type="ORF">RJJ37_07210</name>
</gene>
<reference evidence="3" key="1">
    <citation type="submission" date="2023-07" db="EMBL/GenBank/DDBJ databases">
        <title>Genomic characterization of faba bean (Vicia faba) microsymbionts in Mexican soils.</title>
        <authorList>
            <person name="Rivera Orduna F.N."/>
            <person name="Guevara-Luna J."/>
            <person name="Yan J."/>
            <person name="Arroyo-Herrera I."/>
            <person name="Li Y."/>
            <person name="Vasquez-Murrieta M.S."/>
            <person name="Wang E.T."/>
        </authorList>
    </citation>
    <scope>NUCLEOTIDE SEQUENCE [LARGE SCALE GENOMIC DNA]</scope>
    <source>
        <strain evidence="3">CH6</strain>
    </source>
</reference>
<name>A0AAW8NYK1_9HYPH</name>
<evidence type="ECO:0000259" key="1">
    <source>
        <dbReference type="Pfam" id="PF20285"/>
    </source>
</evidence>
<organism evidence="2 3">
    <name type="scientific">Rhizobium redzepovicii</name>
    <dbReference type="NCBI Taxonomy" id="2867518"/>
    <lineage>
        <taxon>Bacteria</taxon>
        <taxon>Pseudomonadati</taxon>
        <taxon>Pseudomonadota</taxon>
        <taxon>Alphaproteobacteria</taxon>
        <taxon>Hyphomicrobiales</taxon>
        <taxon>Rhizobiaceae</taxon>
        <taxon>Rhizobium/Agrobacterium group</taxon>
        <taxon>Rhizobium</taxon>
    </lineage>
</organism>
<dbReference type="Proteomes" id="UP001269402">
    <property type="component" value="Unassembled WGS sequence"/>
</dbReference>
<dbReference type="InterPro" id="IPR046911">
    <property type="entry name" value="ABC-3C_CTD9"/>
</dbReference>
<comment type="caution">
    <text evidence="2">The sequence shown here is derived from an EMBL/GenBank/DDBJ whole genome shotgun (WGS) entry which is preliminary data.</text>
</comment>
<keyword evidence="3" id="KW-1185">Reference proteome</keyword>
<dbReference type="RefSeq" id="WP_310807149.1">
    <property type="nucleotide sequence ID" value="NZ_JAVLSH010000002.1"/>
</dbReference>
<evidence type="ECO:0000313" key="2">
    <source>
        <dbReference type="EMBL" id="MDR9759421.1"/>
    </source>
</evidence>